<dbReference type="GO" id="GO:0008080">
    <property type="term" value="F:N-acetyltransferase activity"/>
    <property type="evidence" value="ECO:0007669"/>
    <property type="project" value="UniProtKB-ARBA"/>
</dbReference>
<dbReference type="InterPro" id="IPR016181">
    <property type="entry name" value="Acyl_CoA_acyltransferase"/>
</dbReference>
<evidence type="ECO:0000256" key="1">
    <source>
        <dbReference type="ARBA" id="ARBA00022679"/>
    </source>
</evidence>
<dbReference type="EMBL" id="JACHLY010000001">
    <property type="protein sequence ID" value="MBB5996265.1"/>
    <property type="molecule type" value="Genomic_DNA"/>
</dbReference>
<comment type="caution">
    <text evidence="4">The sequence shown here is derived from an EMBL/GenBank/DDBJ whole genome shotgun (WGS) entry which is preliminary data.</text>
</comment>
<keyword evidence="5" id="KW-1185">Reference proteome</keyword>
<protein>
    <submittedName>
        <fullName evidence="4">GNAT superfamily N-acetyltransferase</fullName>
    </submittedName>
</protein>
<dbReference type="SUPFAM" id="SSF55729">
    <property type="entry name" value="Acyl-CoA N-acyltransferases (Nat)"/>
    <property type="match status" value="1"/>
</dbReference>
<dbReference type="CDD" id="cd04301">
    <property type="entry name" value="NAT_SF"/>
    <property type="match status" value="1"/>
</dbReference>
<keyword evidence="1 4" id="KW-0808">Transferase</keyword>
<organism evidence="4 5">
    <name type="scientific">Streptomonospora salina</name>
    <dbReference type="NCBI Taxonomy" id="104205"/>
    <lineage>
        <taxon>Bacteria</taxon>
        <taxon>Bacillati</taxon>
        <taxon>Actinomycetota</taxon>
        <taxon>Actinomycetes</taxon>
        <taxon>Streptosporangiales</taxon>
        <taxon>Nocardiopsidaceae</taxon>
        <taxon>Streptomonospora</taxon>
    </lineage>
</organism>
<name>A0A841DZH1_9ACTN</name>
<dbReference type="RefSeq" id="WP_184632272.1">
    <property type="nucleotide sequence ID" value="NZ_BAABKT010000017.1"/>
</dbReference>
<dbReference type="InterPro" id="IPR000182">
    <property type="entry name" value="GNAT_dom"/>
</dbReference>
<evidence type="ECO:0000259" key="3">
    <source>
        <dbReference type="PROSITE" id="PS51186"/>
    </source>
</evidence>
<dbReference type="PANTHER" id="PTHR10545">
    <property type="entry name" value="DIAMINE N-ACETYLTRANSFERASE"/>
    <property type="match status" value="1"/>
</dbReference>
<dbReference type="Pfam" id="PF00583">
    <property type="entry name" value="Acetyltransf_1"/>
    <property type="match status" value="1"/>
</dbReference>
<dbReference type="InterPro" id="IPR051016">
    <property type="entry name" value="Diverse_Substrate_AcTransf"/>
</dbReference>
<dbReference type="Gene3D" id="3.40.630.30">
    <property type="match status" value="1"/>
</dbReference>
<feature type="domain" description="N-acetyltransferase" evidence="3">
    <location>
        <begin position="10"/>
        <end position="163"/>
    </location>
</feature>
<dbReference type="Proteomes" id="UP000578077">
    <property type="component" value="Unassembled WGS sequence"/>
</dbReference>
<evidence type="ECO:0000256" key="2">
    <source>
        <dbReference type="ARBA" id="ARBA00023315"/>
    </source>
</evidence>
<proteinExistence type="predicted"/>
<dbReference type="AlphaFoldDB" id="A0A841DZH1"/>
<sequence>MLKDTARPGGVIRPATAADLPAIARLCAAHAAFERAEPVPADLATRLEPVLFSAHPRAWCLVVDHGGELIGYATYSREFSTWQATDYAHLDCLFVTEPHRGGGWGHALLNAVKDAAAARGAAQIQWQTPDWNTDAIRFYHRAGAQARPKVKFSLPTRPAQNPTRATVGGHAAWL</sequence>
<dbReference type="PROSITE" id="PS51186">
    <property type="entry name" value="GNAT"/>
    <property type="match status" value="1"/>
</dbReference>
<gene>
    <name evidence="4" type="ORF">HNR25_000016</name>
</gene>
<reference evidence="4 5" key="1">
    <citation type="submission" date="2020-08" db="EMBL/GenBank/DDBJ databases">
        <title>Sequencing the genomes of 1000 actinobacteria strains.</title>
        <authorList>
            <person name="Klenk H.-P."/>
        </authorList>
    </citation>
    <scope>NUCLEOTIDE SEQUENCE [LARGE SCALE GENOMIC DNA]</scope>
    <source>
        <strain evidence="4 5">DSM 44593</strain>
    </source>
</reference>
<dbReference type="PANTHER" id="PTHR10545:SF29">
    <property type="entry name" value="GH14572P-RELATED"/>
    <property type="match status" value="1"/>
</dbReference>
<evidence type="ECO:0000313" key="5">
    <source>
        <dbReference type="Proteomes" id="UP000578077"/>
    </source>
</evidence>
<evidence type="ECO:0000313" key="4">
    <source>
        <dbReference type="EMBL" id="MBB5996265.1"/>
    </source>
</evidence>
<keyword evidence="2" id="KW-0012">Acyltransferase</keyword>
<accession>A0A841DZH1</accession>